<dbReference type="Proteomes" id="UP001595851">
    <property type="component" value="Unassembled WGS sequence"/>
</dbReference>
<gene>
    <name evidence="3" type="ORF">ACFOY2_25605</name>
</gene>
<feature type="transmembrane region" description="Helical" evidence="1">
    <location>
        <begin position="26"/>
        <end position="46"/>
    </location>
</feature>
<feature type="transmembrane region" description="Helical" evidence="1">
    <location>
        <begin position="67"/>
        <end position="89"/>
    </location>
</feature>
<dbReference type="RefSeq" id="WP_379530628.1">
    <property type="nucleotide sequence ID" value="NZ_JBHSBI010000013.1"/>
</dbReference>
<dbReference type="InterPro" id="IPR002372">
    <property type="entry name" value="PQQ_rpt_dom"/>
</dbReference>
<dbReference type="SUPFAM" id="SSF50998">
    <property type="entry name" value="Quinoprotein alcohol dehydrogenase-like"/>
    <property type="match status" value="1"/>
</dbReference>
<proteinExistence type="predicted"/>
<evidence type="ECO:0000256" key="1">
    <source>
        <dbReference type="SAM" id="Phobius"/>
    </source>
</evidence>
<sequence length="560" mass="59424">MLLAGLSAAGLGYALRWSVFDEPWEPAGIGLLLTLGLLVLLVVRLVKLPRESDGSEWSVGWAFHPQGSVRAWAGMGAVVTGVFALYGLVRVFRTFAGGLPELGEVLFGVGMTLMTAGLVLLAKIENDLARPSFRDIGAGVAVALAPLLAGSLAVEILPVEAVTAARPAEVAVPATVSKVAWQWKRPDGAPTGGTAVAGGHVITVIGDGVAALDPRTGRERWHYRRPGAEAHLQVTPDRATVVLTLVVRKGAQESTSRMAVLDAYTGRVRFEYAGERGWRYIGENRWRDERTVLTSSGYATSDDAGRLKSWDLSGAGEPAWEYTMPKGCRPAFELINSSSVALRDVIAVVARCSGVVVVIGLNSASGAEKWRYEYKMADRSSSIHATASNDRSAMKLLVGPTESGAFSGKTVEKDVILEQGSGKVLSDERRRSFLVPHFTTEGYLNRPAYDGGRGEYQWQPYDGSEPKAASMAAGSLDDYTPPASYIVLKDGVVAAEVSATTRTAVTVTTHVARWGTTSATNISFDLNAPESEGRGPMLLLPAAGAVVFGYGGSNTLVGLV</sequence>
<keyword evidence="1" id="KW-1133">Transmembrane helix</keyword>
<feature type="transmembrane region" description="Helical" evidence="1">
    <location>
        <begin position="136"/>
        <end position="157"/>
    </location>
</feature>
<evidence type="ECO:0000313" key="3">
    <source>
        <dbReference type="EMBL" id="MFC4010629.1"/>
    </source>
</evidence>
<accession>A0ABV8GCN3</accession>
<dbReference type="Pfam" id="PF13360">
    <property type="entry name" value="PQQ_2"/>
    <property type="match status" value="1"/>
</dbReference>
<keyword evidence="1" id="KW-0812">Transmembrane</keyword>
<comment type="caution">
    <text evidence="3">The sequence shown here is derived from an EMBL/GenBank/DDBJ whole genome shotgun (WGS) entry which is preliminary data.</text>
</comment>
<feature type="transmembrane region" description="Helical" evidence="1">
    <location>
        <begin position="105"/>
        <end position="124"/>
    </location>
</feature>
<reference evidence="4" key="1">
    <citation type="journal article" date="2019" name="Int. J. Syst. Evol. Microbiol.">
        <title>The Global Catalogue of Microorganisms (GCM) 10K type strain sequencing project: providing services to taxonomists for standard genome sequencing and annotation.</title>
        <authorList>
            <consortium name="The Broad Institute Genomics Platform"/>
            <consortium name="The Broad Institute Genome Sequencing Center for Infectious Disease"/>
            <person name="Wu L."/>
            <person name="Ma J."/>
        </authorList>
    </citation>
    <scope>NUCLEOTIDE SEQUENCE [LARGE SCALE GENOMIC DNA]</scope>
    <source>
        <strain evidence="4">TBRC 1276</strain>
    </source>
</reference>
<name>A0ABV8GCN3_9ACTN</name>
<dbReference type="Gene3D" id="2.130.10.10">
    <property type="entry name" value="YVTN repeat-like/Quinoprotein amine dehydrogenase"/>
    <property type="match status" value="1"/>
</dbReference>
<evidence type="ECO:0000259" key="2">
    <source>
        <dbReference type="Pfam" id="PF13360"/>
    </source>
</evidence>
<dbReference type="EMBL" id="JBHSBI010000013">
    <property type="protein sequence ID" value="MFC4010629.1"/>
    <property type="molecule type" value="Genomic_DNA"/>
</dbReference>
<keyword evidence="1" id="KW-0472">Membrane</keyword>
<dbReference type="InterPro" id="IPR015943">
    <property type="entry name" value="WD40/YVTN_repeat-like_dom_sf"/>
</dbReference>
<dbReference type="InterPro" id="IPR011047">
    <property type="entry name" value="Quinoprotein_ADH-like_sf"/>
</dbReference>
<evidence type="ECO:0000313" key="4">
    <source>
        <dbReference type="Proteomes" id="UP001595851"/>
    </source>
</evidence>
<protein>
    <submittedName>
        <fullName evidence="3">PQQ-binding-like beta-propeller repeat protein</fullName>
    </submittedName>
</protein>
<organism evidence="3 4">
    <name type="scientific">Nonomuraea purpurea</name>
    <dbReference type="NCBI Taxonomy" id="1849276"/>
    <lineage>
        <taxon>Bacteria</taxon>
        <taxon>Bacillati</taxon>
        <taxon>Actinomycetota</taxon>
        <taxon>Actinomycetes</taxon>
        <taxon>Streptosporangiales</taxon>
        <taxon>Streptosporangiaceae</taxon>
        <taxon>Nonomuraea</taxon>
    </lineage>
</organism>
<feature type="domain" description="Pyrrolo-quinoline quinone repeat" evidence="2">
    <location>
        <begin position="180"/>
        <end position="388"/>
    </location>
</feature>
<keyword evidence="4" id="KW-1185">Reference proteome</keyword>